<dbReference type="EMBL" id="UYSU01034949">
    <property type="protein sequence ID" value="VDL95344.1"/>
    <property type="molecule type" value="Genomic_DNA"/>
</dbReference>
<feature type="region of interest" description="Disordered" evidence="1">
    <location>
        <begin position="1"/>
        <end position="104"/>
    </location>
</feature>
<evidence type="ECO:0000256" key="1">
    <source>
        <dbReference type="SAM" id="MobiDB-lite"/>
    </source>
</evidence>
<evidence type="ECO:0000313" key="2">
    <source>
        <dbReference type="EMBL" id="VDL95344.1"/>
    </source>
</evidence>
<accession>A0A183SXL1</accession>
<sequence length="104" mass="11275">MEQDLSAGLTVSSPALADRRISPGNANQCVDADSAPKARSGSTTPKASTRWPCHSTEVSLREYESEDPSGRQCHSSAITTGKRDVSVPTRAKPRRYQRATARME</sequence>
<dbReference type="Proteomes" id="UP000275846">
    <property type="component" value="Unassembled WGS sequence"/>
</dbReference>
<proteinExistence type="predicted"/>
<evidence type="ECO:0000313" key="3">
    <source>
        <dbReference type="Proteomes" id="UP000275846"/>
    </source>
</evidence>
<reference evidence="2 3" key="2">
    <citation type="submission" date="2018-11" db="EMBL/GenBank/DDBJ databases">
        <authorList>
            <consortium name="Pathogen Informatics"/>
        </authorList>
    </citation>
    <scope>NUCLEOTIDE SEQUENCE [LARGE SCALE GENOMIC DNA]</scope>
    <source>
        <strain evidence="2 3">NST_G2</strain>
    </source>
</reference>
<organism evidence="4">
    <name type="scientific">Schistocephalus solidus</name>
    <name type="common">Tapeworm</name>
    <dbReference type="NCBI Taxonomy" id="70667"/>
    <lineage>
        <taxon>Eukaryota</taxon>
        <taxon>Metazoa</taxon>
        <taxon>Spiralia</taxon>
        <taxon>Lophotrochozoa</taxon>
        <taxon>Platyhelminthes</taxon>
        <taxon>Cestoda</taxon>
        <taxon>Eucestoda</taxon>
        <taxon>Diphyllobothriidea</taxon>
        <taxon>Diphyllobothriidae</taxon>
        <taxon>Schistocephalus</taxon>
    </lineage>
</organism>
<reference evidence="4" key="1">
    <citation type="submission" date="2016-06" db="UniProtKB">
        <authorList>
            <consortium name="WormBaseParasite"/>
        </authorList>
    </citation>
    <scope>IDENTIFICATION</scope>
</reference>
<evidence type="ECO:0000313" key="4">
    <source>
        <dbReference type="WBParaSite" id="SSLN_0000930301-mRNA-1"/>
    </source>
</evidence>
<protein>
    <submittedName>
        <fullName evidence="2 4">Uncharacterized protein</fullName>
    </submittedName>
</protein>
<keyword evidence="3" id="KW-1185">Reference proteome</keyword>
<dbReference type="AlphaFoldDB" id="A0A183SXL1"/>
<gene>
    <name evidence="2" type="ORF">SSLN_LOCUS8959</name>
</gene>
<name>A0A183SXL1_SCHSO</name>
<dbReference type="WBParaSite" id="SSLN_0000930301-mRNA-1">
    <property type="protein sequence ID" value="SSLN_0000930301-mRNA-1"/>
    <property type="gene ID" value="SSLN_0000930301"/>
</dbReference>